<sequence>MKKSLHYFYDKEADVFYFSSGAPNGVDTTVEAGDDVLLRLDPKTKRVRGFTLINASKRLSSRKTAYALPFSLTQTA</sequence>
<proteinExistence type="predicted"/>
<dbReference type="EMBL" id="MGEP01000050">
    <property type="protein sequence ID" value="OGL86394.1"/>
    <property type="molecule type" value="Genomic_DNA"/>
</dbReference>
<gene>
    <name evidence="1" type="ORF">A3I40_01350</name>
</gene>
<protein>
    <recommendedName>
        <fullName evidence="3">DUF2283 domain-containing protein</fullName>
    </recommendedName>
</protein>
<evidence type="ECO:0008006" key="3">
    <source>
        <dbReference type="Google" id="ProtNLM"/>
    </source>
</evidence>
<dbReference type="Pfam" id="PF10049">
    <property type="entry name" value="DUF2283"/>
    <property type="match status" value="1"/>
</dbReference>
<name>A0A1F7V8T2_9BACT</name>
<dbReference type="AlphaFoldDB" id="A0A1F7V8T2"/>
<dbReference type="Proteomes" id="UP000178723">
    <property type="component" value="Unassembled WGS sequence"/>
</dbReference>
<accession>A0A1F7V8T2</accession>
<reference evidence="1 2" key="1">
    <citation type="journal article" date="2016" name="Nat. Commun.">
        <title>Thousands of microbial genomes shed light on interconnected biogeochemical processes in an aquifer system.</title>
        <authorList>
            <person name="Anantharaman K."/>
            <person name="Brown C.T."/>
            <person name="Hug L.A."/>
            <person name="Sharon I."/>
            <person name="Castelle C.J."/>
            <person name="Probst A.J."/>
            <person name="Thomas B.C."/>
            <person name="Singh A."/>
            <person name="Wilkins M.J."/>
            <person name="Karaoz U."/>
            <person name="Brodie E.L."/>
            <person name="Williams K.H."/>
            <person name="Hubbard S.S."/>
            <person name="Banfield J.F."/>
        </authorList>
    </citation>
    <scope>NUCLEOTIDE SEQUENCE [LARGE SCALE GENOMIC DNA]</scope>
</reference>
<evidence type="ECO:0000313" key="1">
    <source>
        <dbReference type="EMBL" id="OGL86394.1"/>
    </source>
</evidence>
<comment type="caution">
    <text evidence="1">The sequence shown here is derived from an EMBL/GenBank/DDBJ whole genome shotgun (WGS) entry which is preliminary data.</text>
</comment>
<evidence type="ECO:0000313" key="2">
    <source>
        <dbReference type="Proteomes" id="UP000178723"/>
    </source>
</evidence>
<dbReference type="InterPro" id="IPR019270">
    <property type="entry name" value="DUF2283"/>
</dbReference>
<organism evidence="1 2">
    <name type="scientific">Candidatus Uhrbacteria bacterium RIFCSPLOWO2_02_FULL_48_12</name>
    <dbReference type="NCBI Taxonomy" id="1802407"/>
    <lineage>
        <taxon>Bacteria</taxon>
        <taxon>Candidatus Uhriibacteriota</taxon>
    </lineage>
</organism>